<sequence length="119" mass="14118">MAILFKPPLMFREGARVLALPFFCSFGLQFKQLINAKSELFSRRKFFNQRDEVRSAEMLKLLRHKMSIEQRRRSRQADAAKLGRLKRAWLRYAAHLKPKIKAFRCAAKLELSQYQRVAF</sequence>
<gene>
    <name evidence="1" type="ORF">AVO45_07895</name>
</gene>
<organism evidence="1 2">
    <name type="scientific">Ruegeria marisrubri</name>
    <dbReference type="NCBI Taxonomy" id="1685379"/>
    <lineage>
        <taxon>Bacteria</taxon>
        <taxon>Pseudomonadati</taxon>
        <taxon>Pseudomonadota</taxon>
        <taxon>Alphaproteobacteria</taxon>
        <taxon>Rhodobacterales</taxon>
        <taxon>Roseobacteraceae</taxon>
        <taxon>Ruegeria</taxon>
    </lineage>
</organism>
<proteinExistence type="predicted"/>
<keyword evidence="2" id="KW-1185">Reference proteome</keyword>
<dbReference type="EMBL" id="LQBQ01000023">
    <property type="protein sequence ID" value="KUJ77889.1"/>
    <property type="molecule type" value="Genomic_DNA"/>
</dbReference>
<reference evidence="1 2" key="1">
    <citation type="submission" date="2015-12" db="EMBL/GenBank/DDBJ databases">
        <authorList>
            <person name="Shamseldin A."/>
            <person name="Moawad H."/>
            <person name="Abd El-Rahim W.M."/>
            <person name="Sadowsky M.J."/>
        </authorList>
    </citation>
    <scope>NUCLEOTIDE SEQUENCE [LARGE SCALE GENOMIC DNA]</scope>
    <source>
        <strain evidence="1 2">ZGT118</strain>
    </source>
</reference>
<accession>A0A0X3TQD0</accession>
<dbReference type="Proteomes" id="UP000053791">
    <property type="component" value="Unassembled WGS sequence"/>
</dbReference>
<evidence type="ECO:0000313" key="1">
    <source>
        <dbReference type="EMBL" id="KUJ77889.1"/>
    </source>
</evidence>
<evidence type="ECO:0000313" key="2">
    <source>
        <dbReference type="Proteomes" id="UP000053791"/>
    </source>
</evidence>
<protein>
    <submittedName>
        <fullName evidence="1">Uncharacterized protein</fullName>
    </submittedName>
</protein>
<name>A0A0X3TQD0_9RHOB</name>
<dbReference type="AlphaFoldDB" id="A0A0X3TQD0"/>
<comment type="caution">
    <text evidence="1">The sequence shown here is derived from an EMBL/GenBank/DDBJ whole genome shotgun (WGS) entry which is preliminary data.</text>
</comment>